<accession>A0A399RD27</accession>
<protein>
    <submittedName>
        <fullName evidence="2">OsmC family protein</fullName>
    </submittedName>
</protein>
<dbReference type="Pfam" id="PF02566">
    <property type="entry name" value="OsmC"/>
    <property type="match status" value="1"/>
</dbReference>
<dbReference type="InterPro" id="IPR000073">
    <property type="entry name" value="AB_hydrolase_1"/>
</dbReference>
<dbReference type="InterPro" id="IPR015946">
    <property type="entry name" value="KH_dom-like_a/b"/>
</dbReference>
<evidence type="ECO:0000259" key="1">
    <source>
        <dbReference type="Pfam" id="PF12697"/>
    </source>
</evidence>
<dbReference type="EMBL" id="QWFX01000013">
    <property type="protein sequence ID" value="RIJ28484.1"/>
    <property type="molecule type" value="Genomic_DNA"/>
</dbReference>
<evidence type="ECO:0000313" key="2">
    <source>
        <dbReference type="EMBL" id="RIJ28484.1"/>
    </source>
</evidence>
<dbReference type="PANTHER" id="PTHR39624">
    <property type="entry name" value="PROTEIN INVOLVED IN RIMO-MEDIATED BETA-METHYLTHIOLATION OF RIBOSOMAL PROTEIN S12 YCAO"/>
    <property type="match status" value="1"/>
</dbReference>
<dbReference type="SUPFAM" id="SSF82784">
    <property type="entry name" value="OsmC-like"/>
    <property type="match status" value="1"/>
</dbReference>
<reference evidence="2 3" key="1">
    <citation type="submission" date="2018-08" db="EMBL/GenBank/DDBJ databases">
        <title>Henriciella mobilis sp. nov., isolated from seawater.</title>
        <authorList>
            <person name="Cheng H."/>
            <person name="Wu Y.-H."/>
            <person name="Xu X.-W."/>
            <person name="Guo L.-L."/>
        </authorList>
    </citation>
    <scope>NUCLEOTIDE SEQUENCE [LARGE SCALE GENOMIC DNA]</scope>
    <source>
        <strain evidence="2 3">JN25</strain>
    </source>
</reference>
<dbReference type="SUPFAM" id="SSF53474">
    <property type="entry name" value="alpha/beta-Hydrolases"/>
    <property type="match status" value="1"/>
</dbReference>
<proteinExistence type="predicted"/>
<evidence type="ECO:0000313" key="3">
    <source>
        <dbReference type="Proteomes" id="UP000266385"/>
    </source>
</evidence>
<keyword evidence="3" id="KW-1185">Reference proteome</keyword>
<gene>
    <name evidence="2" type="ORF">D1223_13985</name>
</gene>
<dbReference type="RefSeq" id="WP_119377019.1">
    <property type="nucleotide sequence ID" value="NZ_QWFX01000013.1"/>
</dbReference>
<dbReference type="AlphaFoldDB" id="A0A399RD27"/>
<dbReference type="OrthoDB" id="9789573at2"/>
<dbReference type="Gene3D" id="3.30.300.20">
    <property type="match status" value="1"/>
</dbReference>
<organism evidence="2 3">
    <name type="scientific">Henriciella mobilis</name>
    <dbReference type="NCBI Taxonomy" id="2305467"/>
    <lineage>
        <taxon>Bacteria</taxon>
        <taxon>Pseudomonadati</taxon>
        <taxon>Pseudomonadota</taxon>
        <taxon>Alphaproteobacteria</taxon>
        <taxon>Hyphomonadales</taxon>
        <taxon>Hyphomonadaceae</taxon>
        <taxon>Henriciella</taxon>
    </lineage>
</organism>
<dbReference type="InterPro" id="IPR003718">
    <property type="entry name" value="OsmC/Ohr_fam"/>
</dbReference>
<dbReference type="InterPro" id="IPR036102">
    <property type="entry name" value="OsmC/Ohrsf"/>
</dbReference>
<dbReference type="Proteomes" id="UP000266385">
    <property type="component" value="Unassembled WGS sequence"/>
</dbReference>
<comment type="caution">
    <text evidence="2">The sequence shown here is derived from an EMBL/GenBank/DDBJ whole genome shotgun (WGS) entry which is preliminary data.</text>
</comment>
<dbReference type="Gene3D" id="3.40.50.1820">
    <property type="entry name" value="alpha/beta hydrolase"/>
    <property type="match status" value="1"/>
</dbReference>
<dbReference type="Pfam" id="PF12697">
    <property type="entry name" value="Abhydrolase_6"/>
    <property type="match status" value="1"/>
</dbReference>
<dbReference type="PANTHER" id="PTHR39624:SF2">
    <property type="entry name" value="OSMC-LIKE PROTEIN"/>
    <property type="match status" value="1"/>
</dbReference>
<name>A0A399RD27_9PROT</name>
<dbReference type="InterPro" id="IPR029058">
    <property type="entry name" value="AB_hydrolase_fold"/>
</dbReference>
<sequence length="415" mass="44818">MHSETVRFEGADGQTLVGRIDHPVGDVRGWAIFAHCFTCSKQSRAALRVSKGLAERGIGVLRFDFTGLGESDGDFETTNFSSNVADLVAAAGWMASKGCAPSLLVGHSLGGAAVIVAASQIESIKAAATINAPSDAEHVIHNFADSLADIEAKGQAEVSLGNRPFTITRQFVEDVRASHVTNALRSLRLPLLFLHAPTDNVVGIDNATGLFMAARHPKSFVSLDDADHFLSNPADAAFAASVIAAWANRYIDGPADDGDLIDQTHDVIVRETGEAGPYQNEVFINGRRYLADEPEDVGGSDTGPDPYEWVTTGLGACTSMTLRMYAAHKKWPLERVTVRLNHEKSHREDCKTCGPKDKIDVFTRDIEVEGALDEEQVARLKEIANRCPVHRTLEGELEVRTQISLSSGKKSNENA</sequence>
<feature type="domain" description="AB hydrolase-1" evidence="1">
    <location>
        <begin position="32"/>
        <end position="238"/>
    </location>
</feature>